<dbReference type="Proteomes" id="UP000572817">
    <property type="component" value="Unassembled WGS sequence"/>
</dbReference>
<protein>
    <recommendedName>
        <fullName evidence="2">NADP-dependent oxidoreductase domain-containing protein</fullName>
    </recommendedName>
</protein>
<feature type="domain" description="NADP-dependent oxidoreductase" evidence="2">
    <location>
        <begin position="10"/>
        <end position="323"/>
    </location>
</feature>
<evidence type="ECO:0000259" key="2">
    <source>
        <dbReference type="Pfam" id="PF00248"/>
    </source>
</evidence>
<evidence type="ECO:0000313" key="4">
    <source>
        <dbReference type="Proteomes" id="UP000572817"/>
    </source>
</evidence>
<proteinExistence type="predicted"/>
<dbReference type="Pfam" id="PF00248">
    <property type="entry name" value="Aldo_ket_red"/>
    <property type="match status" value="1"/>
</dbReference>
<comment type="caution">
    <text evidence="3">The sequence shown here is derived from an EMBL/GenBank/DDBJ whole genome shotgun (WGS) entry which is preliminary data.</text>
</comment>
<accession>A0A8H4II99</accession>
<dbReference type="PRINTS" id="PR00069">
    <property type="entry name" value="ALDKETRDTASE"/>
</dbReference>
<name>A0A8H4II99_9PEZI</name>
<gene>
    <name evidence="3" type="ORF">GTA08_BOTSDO09669</name>
</gene>
<dbReference type="PANTHER" id="PTHR43364">
    <property type="entry name" value="NADH-SPECIFIC METHYLGLYOXAL REDUCTASE-RELATED"/>
    <property type="match status" value="1"/>
</dbReference>
<keyword evidence="4" id="KW-1185">Reference proteome</keyword>
<dbReference type="CDD" id="cd19075">
    <property type="entry name" value="AKR_AKR7A1-5"/>
    <property type="match status" value="1"/>
</dbReference>
<organism evidence="3 4">
    <name type="scientific">Botryosphaeria dothidea</name>
    <dbReference type="NCBI Taxonomy" id="55169"/>
    <lineage>
        <taxon>Eukaryota</taxon>
        <taxon>Fungi</taxon>
        <taxon>Dikarya</taxon>
        <taxon>Ascomycota</taxon>
        <taxon>Pezizomycotina</taxon>
        <taxon>Dothideomycetes</taxon>
        <taxon>Dothideomycetes incertae sedis</taxon>
        <taxon>Botryosphaeriales</taxon>
        <taxon>Botryosphaeriaceae</taxon>
        <taxon>Botryosphaeria</taxon>
    </lineage>
</organism>
<evidence type="ECO:0000313" key="3">
    <source>
        <dbReference type="EMBL" id="KAF4301671.1"/>
    </source>
</evidence>
<keyword evidence="1" id="KW-0560">Oxidoreductase</keyword>
<sequence>MSAANTKLNVVFGAMTIGKPGVEQTRVHDLQDAAALLDIFQAHGHREVDTARVYGQGSSEAYLGDLDWQSRGLVMATKYYAYRGKVPGATSSHSAHGLREHLLASLEALKAEQVDLWYLHAPDRTTPYEETFAAVDALYREGLFRRFGLSNYMAWEVAHINELCIRNGWVRPVVYQGVYNAIHRAVEPELLTCLRRYGMAFYAYNPLAGGYLTARYRRGDEGKVEEGSRFDGKTKQGQLYRARYWNETMFDALDIVRAAAGKFSLTEAECALRWMMHHSKLDAELGDAVIIGASSKKHLEENLIELEKGPLPEEVVQALDEAWAKTKGIVMNYFH</sequence>
<dbReference type="OrthoDB" id="2310150at2759"/>
<dbReference type="Gene3D" id="3.20.20.100">
    <property type="entry name" value="NADP-dependent oxidoreductase domain"/>
    <property type="match status" value="1"/>
</dbReference>
<dbReference type="AlphaFoldDB" id="A0A8H4II99"/>
<dbReference type="InterPro" id="IPR050523">
    <property type="entry name" value="AKR_Detox_Biosynth"/>
</dbReference>
<dbReference type="GO" id="GO:0016491">
    <property type="term" value="F:oxidoreductase activity"/>
    <property type="evidence" value="ECO:0007669"/>
    <property type="project" value="UniProtKB-KW"/>
</dbReference>
<dbReference type="InterPro" id="IPR020471">
    <property type="entry name" value="AKR"/>
</dbReference>
<evidence type="ECO:0000256" key="1">
    <source>
        <dbReference type="ARBA" id="ARBA00023002"/>
    </source>
</evidence>
<dbReference type="EMBL" id="WWBZ02000073">
    <property type="protein sequence ID" value="KAF4301671.1"/>
    <property type="molecule type" value="Genomic_DNA"/>
</dbReference>
<reference evidence="3" key="1">
    <citation type="submission" date="2020-04" db="EMBL/GenBank/DDBJ databases">
        <title>Genome Assembly and Annotation of Botryosphaeria dothidea sdau 11-99, a Latent Pathogen of Apple Fruit Ring Rot in China.</title>
        <authorList>
            <person name="Yu C."/>
            <person name="Diao Y."/>
            <person name="Lu Q."/>
            <person name="Zhao J."/>
            <person name="Cui S."/>
            <person name="Peng C."/>
            <person name="He B."/>
            <person name="Liu H."/>
        </authorList>
    </citation>
    <scope>NUCLEOTIDE SEQUENCE [LARGE SCALE GENOMIC DNA]</scope>
    <source>
        <strain evidence="3">Sdau11-99</strain>
    </source>
</reference>
<dbReference type="InterPro" id="IPR023210">
    <property type="entry name" value="NADP_OxRdtase_dom"/>
</dbReference>
<dbReference type="InterPro" id="IPR036812">
    <property type="entry name" value="NAD(P)_OxRdtase_dom_sf"/>
</dbReference>
<dbReference type="SUPFAM" id="SSF51430">
    <property type="entry name" value="NAD(P)-linked oxidoreductase"/>
    <property type="match status" value="1"/>
</dbReference>
<dbReference type="PANTHER" id="PTHR43364:SF4">
    <property type="entry name" value="NAD(P)-LINKED OXIDOREDUCTASE SUPERFAMILY PROTEIN"/>
    <property type="match status" value="1"/>
</dbReference>